<gene>
    <name evidence="1" type="ORF">LCGC14_2951630</name>
</gene>
<reference evidence="1" key="1">
    <citation type="journal article" date="2015" name="Nature">
        <title>Complex archaea that bridge the gap between prokaryotes and eukaryotes.</title>
        <authorList>
            <person name="Spang A."/>
            <person name="Saw J.H."/>
            <person name="Jorgensen S.L."/>
            <person name="Zaremba-Niedzwiedzka K."/>
            <person name="Martijn J."/>
            <person name="Lind A.E."/>
            <person name="van Eijk R."/>
            <person name="Schleper C."/>
            <person name="Guy L."/>
            <person name="Ettema T.J."/>
        </authorList>
    </citation>
    <scope>NUCLEOTIDE SEQUENCE</scope>
</reference>
<organism evidence="1">
    <name type="scientific">marine sediment metagenome</name>
    <dbReference type="NCBI Taxonomy" id="412755"/>
    <lineage>
        <taxon>unclassified sequences</taxon>
        <taxon>metagenomes</taxon>
        <taxon>ecological metagenomes</taxon>
    </lineage>
</organism>
<evidence type="ECO:0000313" key="1">
    <source>
        <dbReference type="EMBL" id="KKK67683.1"/>
    </source>
</evidence>
<name>A0A0F8XFM9_9ZZZZ</name>
<sequence length="96" mass="11448">MLSKTIVKKKLEKLGDLYNRVKSRLPADFSFEYKNDNYKKLNIGRIGDLEGNIKDIEYSIRMLCNKDHMIIWINYFNGAYQALKKYEKKGKQNEKH</sequence>
<proteinExistence type="predicted"/>
<dbReference type="EMBL" id="LAZR01059490">
    <property type="protein sequence ID" value="KKK67683.1"/>
    <property type="molecule type" value="Genomic_DNA"/>
</dbReference>
<protein>
    <submittedName>
        <fullName evidence="1">Uncharacterized protein</fullName>
    </submittedName>
</protein>
<dbReference type="AlphaFoldDB" id="A0A0F8XFM9"/>
<accession>A0A0F8XFM9</accession>
<comment type="caution">
    <text evidence="1">The sequence shown here is derived from an EMBL/GenBank/DDBJ whole genome shotgun (WGS) entry which is preliminary data.</text>
</comment>